<dbReference type="InterPro" id="IPR003251">
    <property type="entry name" value="Rr_diiron-bd_dom"/>
</dbReference>
<dbReference type="GO" id="GO:0016491">
    <property type="term" value="F:oxidoreductase activity"/>
    <property type="evidence" value="ECO:0007669"/>
    <property type="project" value="InterPro"/>
</dbReference>
<dbReference type="SUPFAM" id="SSF47240">
    <property type="entry name" value="Ferritin-like"/>
    <property type="match status" value="1"/>
</dbReference>
<comment type="caution">
    <text evidence="2">The sequence shown here is derived from an EMBL/GenBank/DDBJ whole genome shotgun (WGS) entry which is preliminary data.</text>
</comment>
<name>A0A645HKU1_9ZZZZ</name>
<feature type="domain" description="Rubrerythrin diiron-binding" evidence="1">
    <location>
        <begin position="28"/>
        <end position="73"/>
    </location>
</feature>
<dbReference type="InterPro" id="IPR009078">
    <property type="entry name" value="Ferritin-like_SF"/>
</dbReference>
<sequence>MHANVHKTLGDFKERPVLNKLNYSNNNDLMLLEIAKQREEHAINFYNKNYHYVSSNEVRQIFKELTKVEQQHIQLTSII</sequence>
<accession>A0A645HKU1</accession>
<dbReference type="InterPro" id="IPR012347">
    <property type="entry name" value="Ferritin-like"/>
</dbReference>
<dbReference type="Pfam" id="PF02915">
    <property type="entry name" value="Rubrerythrin"/>
    <property type="match status" value="1"/>
</dbReference>
<proteinExistence type="predicted"/>
<dbReference type="AlphaFoldDB" id="A0A645HKU1"/>
<protein>
    <recommendedName>
        <fullName evidence="1">Rubrerythrin diiron-binding domain-containing protein</fullName>
    </recommendedName>
</protein>
<dbReference type="Gene3D" id="1.20.1260.10">
    <property type="match status" value="1"/>
</dbReference>
<evidence type="ECO:0000259" key="1">
    <source>
        <dbReference type="Pfam" id="PF02915"/>
    </source>
</evidence>
<reference evidence="2" key="1">
    <citation type="submission" date="2019-08" db="EMBL/GenBank/DDBJ databases">
        <authorList>
            <person name="Kucharzyk K."/>
            <person name="Murdoch R.W."/>
            <person name="Higgins S."/>
            <person name="Loffler F."/>
        </authorList>
    </citation>
    <scope>NUCLEOTIDE SEQUENCE</scope>
</reference>
<dbReference type="GO" id="GO:0046872">
    <property type="term" value="F:metal ion binding"/>
    <property type="evidence" value="ECO:0007669"/>
    <property type="project" value="InterPro"/>
</dbReference>
<dbReference type="EMBL" id="VSSQ01090255">
    <property type="protein sequence ID" value="MPN36233.1"/>
    <property type="molecule type" value="Genomic_DNA"/>
</dbReference>
<evidence type="ECO:0000313" key="2">
    <source>
        <dbReference type="EMBL" id="MPN36233.1"/>
    </source>
</evidence>
<organism evidence="2">
    <name type="scientific">bioreactor metagenome</name>
    <dbReference type="NCBI Taxonomy" id="1076179"/>
    <lineage>
        <taxon>unclassified sequences</taxon>
        <taxon>metagenomes</taxon>
        <taxon>ecological metagenomes</taxon>
    </lineage>
</organism>
<gene>
    <name evidence="2" type="ORF">SDC9_183742</name>
</gene>